<evidence type="ECO:0000256" key="8">
    <source>
        <dbReference type="ARBA" id="ARBA00023004"/>
    </source>
</evidence>
<dbReference type="InterPro" id="IPR038492">
    <property type="entry name" value="GBBH-like_N_sf"/>
</dbReference>
<sequence>MAKVITNYPYLTVHGKRYHYIWLRDNCLCPKCYYPTSWQKKHDISEYMANNPSPKPLNVELTDEKLLVDWDENPSHRSIFPIDWLMSHAYDGNQEVKPTRERILWDKAWLDAHPPTWVDAQSENRQTWTNQLLTLGFTVIKNFRLEDLNNFLASIGPTYYLAKNGPYSTVKANPKATDLSLSAEGNELLPHTDTTYISTPPLVQLLYCVENLATGGESVLLDGFRVARDFQQHHPEYFEILTQVPVKFEQFYPQWEYYVSHTTPIIELDKDGLVISIYFSHKNFGSQLPFDRVEKFYEAYNAFFHYLKNPAYQYWFRLEAGDCLLVENFRVLHGRKKFDPSSGMRHLEVAYTDWQYLVGREDFHRLKHLYQSISGG</sequence>
<dbReference type="FunFam" id="3.30.2020.30:FF:000002">
    <property type="entry name" value="Putative gamma-butyrobetaine dioxygenase"/>
    <property type="match status" value="1"/>
</dbReference>
<name>A0A0F5YDF6_9CYAN</name>
<dbReference type="OrthoDB" id="443428at2"/>
<keyword evidence="7" id="KW-0560">Oxidoreductase</keyword>
<dbReference type="GO" id="GO:0046872">
    <property type="term" value="F:metal ion binding"/>
    <property type="evidence" value="ECO:0007669"/>
    <property type="project" value="UniProtKB-KW"/>
</dbReference>
<dbReference type="InterPro" id="IPR003819">
    <property type="entry name" value="TauD/TfdA-like"/>
</dbReference>
<evidence type="ECO:0000313" key="16">
    <source>
        <dbReference type="EMBL" id="KKD36911.1"/>
    </source>
</evidence>
<dbReference type="Gene3D" id="3.30.2020.30">
    <property type="match status" value="1"/>
</dbReference>
<keyword evidence="6 16" id="KW-0223">Dioxygenase</keyword>
<evidence type="ECO:0000256" key="3">
    <source>
        <dbReference type="ARBA" id="ARBA00008654"/>
    </source>
</evidence>
<dbReference type="Pfam" id="PF06155">
    <property type="entry name" value="GBBH-like_N"/>
    <property type="match status" value="1"/>
</dbReference>
<evidence type="ECO:0000256" key="5">
    <source>
        <dbReference type="ARBA" id="ARBA00022723"/>
    </source>
</evidence>
<comment type="cofactor">
    <cofactor evidence="2">
        <name>L-ascorbate</name>
        <dbReference type="ChEBI" id="CHEBI:38290"/>
    </cofactor>
</comment>
<evidence type="ECO:0000256" key="10">
    <source>
        <dbReference type="ARBA" id="ARBA00031778"/>
    </source>
</evidence>
<dbReference type="SUPFAM" id="SSF51197">
    <property type="entry name" value="Clavaminate synthase-like"/>
    <property type="match status" value="1"/>
</dbReference>
<dbReference type="Proteomes" id="UP000033607">
    <property type="component" value="Unassembled WGS sequence"/>
</dbReference>
<feature type="domain" description="TauD/TfdA-like" evidence="14">
    <location>
        <begin position="111"/>
        <end position="351"/>
    </location>
</feature>
<evidence type="ECO:0000256" key="12">
    <source>
        <dbReference type="ARBA" id="ARBA00046008"/>
    </source>
</evidence>
<evidence type="ECO:0000256" key="9">
    <source>
        <dbReference type="ARBA" id="ARBA00030363"/>
    </source>
</evidence>
<dbReference type="PANTHER" id="PTHR10696">
    <property type="entry name" value="GAMMA-BUTYROBETAINE HYDROXYLASE-RELATED"/>
    <property type="match status" value="1"/>
</dbReference>
<keyword evidence="8" id="KW-0408">Iron</keyword>
<dbReference type="AlphaFoldDB" id="A0A0F5YDF6"/>
<comment type="caution">
    <text evidence="16">The sequence shown here is derived from an EMBL/GenBank/DDBJ whole genome shotgun (WGS) entry which is preliminary data.</text>
</comment>
<dbReference type="InterPro" id="IPR050411">
    <property type="entry name" value="AlphaKG_dependent_hydroxylases"/>
</dbReference>
<comment type="catalytic activity">
    <reaction evidence="13">
        <text>N(6),N(6),N(6)-trimethyl-L-lysine + 2-oxoglutarate + O2 = (3S)-3-hydroxy-N(6),N(6),N(6)-trimethyl-L-lysine + succinate + CO2</text>
        <dbReference type="Rhea" id="RHEA:14181"/>
        <dbReference type="ChEBI" id="CHEBI:15379"/>
        <dbReference type="ChEBI" id="CHEBI:16526"/>
        <dbReference type="ChEBI" id="CHEBI:16810"/>
        <dbReference type="ChEBI" id="CHEBI:30031"/>
        <dbReference type="ChEBI" id="CHEBI:58100"/>
        <dbReference type="ChEBI" id="CHEBI:141499"/>
        <dbReference type="EC" id="1.14.11.8"/>
    </reaction>
</comment>
<gene>
    <name evidence="16" type="ORF">WN50_17205</name>
</gene>
<evidence type="ECO:0000259" key="15">
    <source>
        <dbReference type="Pfam" id="PF06155"/>
    </source>
</evidence>
<evidence type="ECO:0000256" key="2">
    <source>
        <dbReference type="ARBA" id="ARBA00001961"/>
    </source>
</evidence>
<dbReference type="RefSeq" id="WP_046279803.1">
    <property type="nucleotide sequence ID" value="NZ_LATL02000309.1"/>
</dbReference>
<evidence type="ECO:0000313" key="17">
    <source>
        <dbReference type="Proteomes" id="UP000033607"/>
    </source>
</evidence>
<dbReference type="Pfam" id="PF02668">
    <property type="entry name" value="TauD"/>
    <property type="match status" value="1"/>
</dbReference>
<evidence type="ECO:0000256" key="4">
    <source>
        <dbReference type="ARBA" id="ARBA00012267"/>
    </source>
</evidence>
<dbReference type="PANTHER" id="PTHR10696:SF51">
    <property type="entry name" value="TRIMETHYLLYSINE DIOXYGENASE, MITOCHONDRIAL"/>
    <property type="match status" value="1"/>
</dbReference>
<accession>A0A0F5YDF6</accession>
<evidence type="ECO:0000259" key="14">
    <source>
        <dbReference type="Pfam" id="PF02668"/>
    </source>
</evidence>
<proteinExistence type="inferred from homology"/>
<dbReference type="InterPro" id="IPR010376">
    <property type="entry name" value="GBBH-like_N"/>
</dbReference>
<protein>
    <recommendedName>
        <fullName evidence="4">trimethyllysine dioxygenase</fullName>
        <ecNumber evidence="4">1.14.11.8</ecNumber>
    </recommendedName>
    <alternativeName>
        <fullName evidence="10">Epsilon-trimethyllysine 2-oxoglutarate dioxygenase</fullName>
    </alternativeName>
    <alternativeName>
        <fullName evidence="9">TML hydroxylase</fullName>
    </alternativeName>
    <alternativeName>
        <fullName evidence="11">TML-alpha-ketoglutarate dioxygenase</fullName>
    </alternativeName>
</protein>
<evidence type="ECO:0000256" key="11">
    <source>
        <dbReference type="ARBA" id="ARBA00032283"/>
    </source>
</evidence>
<comment type="similarity">
    <text evidence="3">Belongs to the gamma-BBH/TMLD family.</text>
</comment>
<dbReference type="GO" id="GO:0045329">
    <property type="term" value="P:carnitine biosynthetic process"/>
    <property type="evidence" value="ECO:0007669"/>
    <property type="project" value="TreeGrafter"/>
</dbReference>
<feature type="domain" description="Gamma-butyrobetaine hydroxylase-like N-terminal" evidence="15">
    <location>
        <begin position="16"/>
        <end position="85"/>
    </location>
</feature>
<evidence type="ECO:0000256" key="13">
    <source>
        <dbReference type="ARBA" id="ARBA00049334"/>
    </source>
</evidence>
<keyword evidence="5" id="KW-0479">Metal-binding</keyword>
<dbReference type="Gene3D" id="3.60.130.10">
    <property type="entry name" value="Clavaminate synthase-like"/>
    <property type="match status" value="1"/>
</dbReference>
<organism evidence="16 17">
    <name type="scientific">Limnoraphis robusta CS-951</name>
    <dbReference type="NCBI Taxonomy" id="1637645"/>
    <lineage>
        <taxon>Bacteria</taxon>
        <taxon>Bacillati</taxon>
        <taxon>Cyanobacteriota</taxon>
        <taxon>Cyanophyceae</taxon>
        <taxon>Oscillatoriophycideae</taxon>
        <taxon>Oscillatoriales</taxon>
        <taxon>Sirenicapillariaceae</taxon>
        <taxon>Limnoraphis</taxon>
    </lineage>
</organism>
<reference evidence="16 17" key="1">
    <citation type="submission" date="2015-06" db="EMBL/GenBank/DDBJ databases">
        <title>Draft genome assembly of filamentous brackish cyanobacterium Limnoraphis robusta strain CS-951.</title>
        <authorList>
            <person name="Willis A."/>
            <person name="Parks M."/>
            <person name="Burford M.A."/>
        </authorList>
    </citation>
    <scope>NUCLEOTIDE SEQUENCE [LARGE SCALE GENOMIC DNA]</scope>
    <source>
        <strain evidence="16 17">CS-951</strain>
    </source>
</reference>
<evidence type="ECO:0000256" key="1">
    <source>
        <dbReference type="ARBA" id="ARBA00001954"/>
    </source>
</evidence>
<comment type="cofactor">
    <cofactor evidence="1">
        <name>Fe(2+)</name>
        <dbReference type="ChEBI" id="CHEBI:29033"/>
    </cofactor>
</comment>
<dbReference type="InterPro" id="IPR042098">
    <property type="entry name" value="TauD-like_sf"/>
</dbReference>
<comment type="function">
    <text evidence="12">Converts trimethyllysine (TML) into hydroxytrimethyllysine (HTML).</text>
</comment>
<evidence type="ECO:0000256" key="7">
    <source>
        <dbReference type="ARBA" id="ARBA00023002"/>
    </source>
</evidence>
<evidence type="ECO:0000256" key="6">
    <source>
        <dbReference type="ARBA" id="ARBA00022964"/>
    </source>
</evidence>
<dbReference type="EC" id="1.14.11.8" evidence="4"/>
<dbReference type="GO" id="GO:0050353">
    <property type="term" value="F:trimethyllysine dioxygenase activity"/>
    <property type="evidence" value="ECO:0007669"/>
    <property type="project" value="UniProtKB-EC"/>
</dbReference>
<dbReference type="EMBL" id="LATL02000309">
    <property type="protein sequence ID" value="KKD36911.1"/>
    <property type="molecule type" value="Genomic_DNA"/>
</dbReference>